<organism evidence="1 2">
    <name type="scientific">Bauhinia variegata</name>
    <name type="common">Purple orchid tree</name>
    <name type="synonym">Phanera variegata</name>
    <dbReference type="NCBI Taxonomy" id="167791"/>
    <lineage>
        <taxon>Eukaryota</taxon>
        <taxon>Viridiplantae</taxon>
        <taxon>Streptophyta</taxon>
        <taxon>Embryophyta</taxon>
        <taxon>Tracheophyta</taxon>
        <taxon>Spermatophyta</taxon>
        <taxon>Magnoliopsida</taxon>
        <taxon>eudicotyledons</taxon>
        <taxon>Gunneridae</taxon>
        <taxon>Pentapetalae</taxon>
        <taxon>rosids</taxon>
        <taxon>fabids</taxon>
        <taxon>Fabales</taxon>
        <taxon>Fabaceae</taxon>
        <taxon>Cercidoideae</taxon>
        <taxon>Cercideae</taxon>
        <taxon>Bauhiniinae</taxon>
        <taxon>Bauhinia</taxon>
    </lineage>
</organism>
<evidence type="ECO:0000313" key="1">
    <source>
        <dbReference type="EMBL" id="KAI4327215.1"/>
    </source>
</evidence>
<protein>
    <submittedName>
        <fullName evidence="1">Uncharacterized protein</fullName>
    </submittedName>
</protein>
<proteinExistence type="predicted"/>
<reference evidence="1 2" key="1">
    <citation type="journal article" date="2022" name="DNA Res.">
        <title>Chromosomal-level genome assembly of the orchid tree Bauhinia variegata (Leguminosae; Cercidoideae) supports the allotetraploid origin hypothesis of Bauhinia.</title>
        <authorList>
            <person name="Zhong Y."/>
            <person name="Chen Y."/>
            <person name="Zheng D."/>
            <person name="Pang J."/>
            <person name="Liu Y."/>
            <person name="Luo S."/>
            <person name="Meng S."/>
            <person name="Qian L."/>
            <person name="Wei D."/>
            <person name="Dai S."/>
            <person name="Zhou R."/>
        </authorList>
    </citation>
    <scope>NUCLEOTIDE SEQUENCE [LARGE SCALE GENOMIC DNA]</scope>
    <source>
        <strain evidence="1">BV-YZ2020</strain>
    </source>
</reference>
<sequence>MAAASPALNNNSTKGMMVESTATTKPTSLAAAANLGHRTDTPPKSQRGHNKPKCRQCGNVARSRCPFECCKSCCSRNQNPCHIHVLKANATFPDKAASSGAPIEQQSSEPSPSTSSSRAASLRQLSNSFVQFNNLNVSLRSRKPLTKKDAASINEWRFSKLREYKDRNIELENEALERYMQNVDLLEEILTAKPVEDDASTALESDPTCTENENEMMVSGLKLLLRSNSRRSDSVRMIIQQIIDEGLKKLPDCALDSDVNEPNDGEEPNKASKKAKNWRTERLSAISELMDKLNKVRNEEDLKSCLEMKSQLFNLDQGSGKIESEENGTLKNETAESDTTLAKELDYSLPKLVGAIEIDQETLNAIDKHFSSLEHVEEL</sequence>
<dbReference type="EMBL" id="CM039433">
    <property type="protein sequence ID" value="KAI4327215.1"/>
    <property type="molecule type" value="Genomic_DNA"/>
</dbReference>
<dbReference type="Proteomes" id="UP000828941">
    <property type="component" value="Chromosome 8"/>
</dbReference>
<comment type="caution">
    <text evidence="1">The sequence shown here is derived from an EMBL/GenBank/DDBJ whole genome shotgun (WGS) entry which is preliminary data.</text>
</comment>
<evidence type="ECO:0000313" key="2">
    <source>
        <dbReference type="Proteomes" id="UP000828941"/>
    </source>
</evidence>
<keyword evidence="2" id="KW-1185">Reference proteome</keyword>
<accession>A0ACB9MXF0</accession>
<name>A0ACB9MXF0_BAUVA</name>
<gene>
    <name evidence="1" type="ORF">L6164_019703</name>
</gene>